<protein>
    <submittedName>
        <fullName evidence="2">Uncharacterized protein</fullName>
    </submittedName>
</protein>
<feature type="transmembrane region" description="Helical" evidence="1">
    <location>
        <begin position="89"/>
        <end position="109"/>
    </location>
</feature>
<sequence length="245" mass="26770">MQCAVHPNKNSIGYCKKCGRFGCEECLTKVLVRGEVGKQSRPTEALLCFECLGKIRSATERTAQVRKSSGAHKRVARGPRRSFRLSKSAVVGAGVVLLVCVIAAAVIFLPHVRLSRQFMTAEETAQEALDALAAGNAEKFFSCVDVRGFMCRMDSTGMTAKDYRQASGSRASELLACHEELLEGSFMVTGNLKKTFTIVGEEVNGDMASVVVKPWIQFGNKLYKQVVLERHASGWKIAGLAKPDY</sequence>
<reference evidence="2 3" key="1">
    <citation type="journal article" date="2017" name="ISME J.">
        <title>Energy and carbon metabolisms in a deep terrestrial subsurface fluid microbial community.</title>
        <authorList>
            <person name="Momper L."/>
            <person name="Jungbluth S.P."/>
            <person name="Lee M.D."/>
            <person name="Amend J.P."/>
        </authorList>
    </citation>
    <scope>NUCLEOTIDE SEQUENCE [LARGE SCALE GENOMIC DNA]</scope>
    <source>
        <strain evidence="2">SURF_17</strain>
    </source>
</reference>
<dbReference type="AlphaFoldDB" id="A0A419EW24"/>
<evidence type="ECO:0000313" key="3">
    <source>
        <dbReference type="Proteomes" id="UP000285961"/>
    </source>
</evidence>
<dbReference type="Proteomes" id="UP000285961">
    <property type="component" value="Unassembled WGS sequence"/>
</dbReference>
<accession>A0A419EW24</accession>
<organism evidence="2 3">
    <name type="scientific">Candidatus Abyssobacteria bacterium SURF_17</name>
    <dbReference type="NCBI Taxonomy" id="2093361"/>
    <lineage>
        <taxon>Bacteria</taxon>
        <taxon>Pseudomonadati</taxon>
        <taxon>Candidatus Hydrogenedentota</taxon>
        <taxon>Candidatus Abyssobacteria</taxon>
    </lineage>
</organism>
<name>A0A419EW24_9BACT</name>
<comment type="caution">
    <text evidence="2">The sequence shown here is derived from an EMBL/GenBank/DDBJ whole genome shotgun (WGS) entry which is preliminary data.</text>
</comment>
<keyword evidence="1" id="KW-1133">Transmembrane helix</keyword>
<dbReference type="EMBL" id="QZKI01000091">
    <property type="protein sequence ID" value="RJP68508.1"/>
    <property type="molecule type" value="Genomic_DNA"/>
</dbReference>
<gene>
    <name evidence="2" type="ORF">C4532_12745</name>
</gene>
<proteinExistence type="predicted"/>
<keyword evidence="1" id="KW-0812">Transmembrane</keyword>
<keyword evidence="1" id="KW-0472">Membrane</keyword>
<evidence type="ECO:0000256" key="1">
    <source>
        <dbReference type="SAM" id="Phobius"/>
    </source>
</evidence>
<evidence type="ECO:0000313" key="2">
    <source>
        <dbReference type="EMBL" id="RJP68508.1"/>
    </source>
</evidence>